<name>A0A2M6P1S8_9BACT</name>
<dbReference type="EMBL" id="PFBW01000049">
    <property type="protein sequence ID" value="PIR77676.1"/>
    <property type="molecule type" value="Genomic_DNA"/>
</dbReference>
<evidence type="ECO:0000313" key="2">
    <source>
        <dbReference type="EMBL" id="PIR77676.1"/>
    </source>
</evidence>
<keyword evidence="1" id="KW-1133">Transmembrane helix</keyword>
<reference evidence="3" key="1">
    <citation type="submission" date="2017-09" db="EMBL/GenBank/DDBJ databases">
        <title>Depth-based differentiation of microbial function through sediment-hosted aquifers and enrichment of novel symbionts in the deep terrestrial subsurface.</title>
        <authorList>
            <person name="Probst A.J."/>
            <person name="Ladd B."/>
            <person name="Jarett J.K."/>
            <person name="Geller-Mcgrath D.E."/>
            <person name="Sieber C.M.K."/>
            <person name="Emerson J.B."/>
            <person name="Anantharaman K."/>
            <person name="Thomas B.C."/>
            <person name="Malmstrom R."/>
            <person name="Stieglmeier M."/>
            <person name="Klingl A."/>
            <person name="Woyke T."/>
            <person name="Ryan C.M."/>
            <person name="Banfield J.F."/>
        </authorList>
    </citation>
    <scope>NUCLEOTIDE SEQUENCE [LARGE SCALE GENOMIC DNA]</scope>
</reference>
<sequence>MDDNLNFLSWVSPRKHRAIFWLCFFCVVVVASVYCFQVLHAATYTWDGGGVTNDWSDCDNWSTNVCPGASDIAQFDGTSTKDATIDASFTGTVAGIYICDGVSCGSGAYTGTVTQERALVINTSNFKIYSGAFHGSSNVLHTISGGAKYLIAGGVFMAPSSTL</sequence>
<protein>
    <submittedName>
        <fullName evidence="2">Uncharacterized protein</fullName>
    </submittedName>
</protein>
<gene>
    <name evidence="2" type="ORF">COU30_01130</name>
</gene>
<dbReference type="AlphaFoldDB" id="A0A2M6P1S8"/>
<proteinExistence type="predicted"/>
<keyword evidence="1" id="KW-0812">Transmembrane</keyword>
<dbReference type="Proteomes" id="UP000228528">
    <property type="component" value="Unassembled WGS sequence"/>
</dbReference>
<accession>A0A2M6P1S8</accession>
<evidence type="ECO:0000313" key="3">
    <source>
        <dbReference type="Proteomes" id="UP000228528"/>
    </source>
</evidence>
<evidence type="ECO:0000256" key="1">
    <source>
        <dbReference type="SAM" id="Phobius"/>
    </source>
</evidence>
<keyword evidence="1" id="KW-0472">Membrane</keyword>
<feature type="transmembrane region" description="Helical" evidence="1">
    <location>
        <begin position="18"/>
        <end position="36"/>
    </location>
</feature>
<feature type="non-terminal residue" evidence="2">
    <location>
        <position position="163"/>
    </location>
</feature>
<organism evidence="2 3">
    <name type="scientific">Candidatus Magasanikbacteria bacterium CG10_big_fil_rev_8_21_14_0_10_38_6</name>
    <dbReference type="NCBI Taxonomy" id="1974647"/>
    <lineage>
        <taxon>Bacteria</taxon>
        <taxon>Candidatus Magasanikiibacteriota</taxon>
    </lineage>
</organism>
<comment type="caution">
    <text evidence="2">The sequence shown here is derived from an EMBL/GenBank/DDBJ whole genome shotgun (WGS) entry which is preliminary data.</text>
</comment>